<reference evidence="3 4" key="1">
    <citation type="journal article" date="2022" name="Nat. Genet.">
        <title>Improved pea reference genome and pan-genome highlight genomic features and evolutionary characteristics.</title>
        <authorList>
            <person name="Yang T."/>
            <person name="Liu R."/>
            <person name="Luo Y."/>
            <person name="Hu S."/>
            <person name="Wang D."/>
            <person name="Wang C."/>
            <person name="Pandey M.K."/>
            <person name="Ge S."/>
            <person name="Xu Q."/>
            <person name="Li N."/>
            <person name="Li G."/>
            <person name="Huang Y."/>
            <person name="Saxena R.K."/>
            <person name="Ji Y."/>
            <person name="Li M."/>
            <person name="Yan X."/>
            <person name="He Y."/>
            <person name="Liu Y."/>
            <person name="Wang X."/>
            <person name="Xiang C."/>
            <person name="Varshney R.K."/>
            <person name="Ding H."/>
            <person name="Gao S."/>
            <person name="Zong X."/>
        </authorList>
    </citation>
    <scope>NUCLEOTIDE SEQUENCE [LARGE SCALE GENOMIC DNA]</scope>
    <source>
        <strain evidence="3 4">cv. Zhongwan 6</strain>
    </source>
</reference>
<dbReference type="InterPro" id="IPR029039">
    <property type="entry name" value="Flavoprotein-like_sf"/>
</dbReference>
<dbReference type="GO" id="GO:0003955">
    <property type="term" value="F:NAD(P)H dehydrogenase (quinone) activity"/>
    <property type="evidence" value="ECO:0007669"/>
    <property type="project" value="TreeGrafter"/>
</dbReference>
<protein>
    <recommendedName>
        <fullName evidence="5">NAD(P)H dehydrogenase (quinone)</fullName>
    </recommendedName>
</protein>
<dbReference type="GO" id="GO:0016020">
    <property type="term" value="C:membrane"/>
    <property type="evidence" value="ECO:0007669"/>
    <property type="project" value="TreeGrafter"/>
</dbReference>
<sequence length="168" mass="18421">MMAAQFKAFMDATGGLWKTQQLAGKPAGIFYSTSSQGGGHETTALTAITQLVHHGMVFVPIGYTSGAGMLRWKKYLVLRNAFFLCQFWPVISHRAALCIAKVFTRSKSHLLHQLTSFGRGLFFSTGCVMIAAGFLTYDMPLLFVILPKLCWLLRLAAPGGAQVCEFHA</sequence>
<proteinExistence type="inferred from homology"/>
<comment type="caution">
    <text evidence="3">The sequence shown here is derived from an EMBL/GenBank/DDBJ whole genome shotgun (WGS) entry which is preliminary data.</text>
</comment>
<name>A0A9D4YII8_PEA</name>
<keyword evidence="2" id="KW-1133">Transmembrane helix</keyword>
<comment type="similarity">
    <text evidence="1">Belongs to the WrbA family.</text>
</comment>
<dbReference type="PANTHER" id="PTHR30546:SF53">
    <property type="entry name" value="NAD(P)H DEHYDROGENASE (QUINONE)"/>
    <property type="match status" value="1"/>
</dbReference>
<gene>
    <name evidence="3" type="ORF">KIW84_025494</name>
</gene>
<dbReference type="EMBL" id="JAMSHJ010000002">
    <property type="protein sequence ID" value="KAI5440173.1"/>
    <property type="molecule type" value="Genomic_DNA"/>
</dbReference>
<keyword evidence="4" id="KW-1185">Reference proteome</keyword>
<dbReference type="Gramene" id="Psat02G0549400-T1">
    <property type="protein sequence ID" value="KAI5440173.1"/>
    <property type="gene ID" value="KIW84_025494"/>
</dbReference>
<accession>A0A9D4YII8</accession>
<dbReference type="PANTHER" id="PTHR30546">
    <property type="entry name" value="FLAVODOXIN-RELATED PROTEIN WRBA-RELATED"/>
    <property type="match status" value="1"/>
</dbReference>
<feature type="transmembrane region" description="Helical" evidence="2">
    <location>
        <begin position="123"/>
        <end position="146"/>
    </location>
</feature>
<organism evidence="3 4">
    <name type="scientific">Pisum sativum</name>
    <name type="common">Garden pea</name>
    <name type="synonym">Lathyrus oleraceus</name>
    <dbReference type="NCBI Taxonomy" id="3888"/>
    <lineage>
        <taxon>Eukaryota</taxon>
        <taxon>Viridiplantae</taxon>
        <taxon>Streptophyta</taxon>
        <taxon>Embryophyta</taxon>
        <taxon>Tracheophyta</taxon>
        <taxon>Spermatophyta</taxon>
        <taxon>Magnoliopsida</taxon>
        <taxon>eudicotyledons</taxon>
        <taxon>Gunneridae</taxon>
        <taxon>Pentapetalae</taxon>
        <taxon>rosids</taxon>
        <taxon>fabids</taxon>
        <taxon>Fabales</taxon>
        <taxon>Fabaceae</taxon>
        <taxon>Papilionoideae</taxon>
        <taxon>50 kb inversion clade</taxon>
        <taxon>NPAAA clade</taxon>
        <taxon>Hologalegina</taxon>
        <taxon>IRL clade</taxon>
        <taxon>Fabeae</taxon>
        <taxon>Lathyrus</taxon>
    </lineage>
</organism>
<dbReference type="AlphaFoldDB" id="A0A9D4YII8"/>
<keyword evidence="2" id="KW-0812">Transmembrane</keyword>
<evidence type="ECO:0000313" key="3">
    <source>
        <dbReference type="EMBL" id="KAI5440173.1"/>
    </source>
</evidence>
<dbReference type="SUPFAM" id="SSF52218">
    <property type="entry name" value="Flavoproteins"/>
    <property type="match status" value="1"/>
</dbReference>
<evidence type="ECO:0000313" key="4">
    <source>
        <dbReference type="Proteomes" id="UP001058974"/>
    </source>
</evidence>
<dbReference type="Proteomes" id="UP001058974">
    <property type="component" value="Chromosome 2"/>
</dbReference>
<evidence type="ECO:0000256" key="2">
    <source>
        <dbReference type="SAM" id="Phobius"/>
    </source>
</evidence>
<keyword evidence="2" id="KW-0472">Membrane</keyword>
<evidence type="ECO:0008006" key="5">
    <source>
        <dbReference type="Google" id="ProtNLM"/>
    </source>
</evidence>
<dbReference type="Gene3D" id="3.40.50.360">
    <property type="match status" value="1"/>
</dbReference>
<evidence type="ECO:0000256" key="1">
    <source>
        <dbReference type="ARBA" id="ARBA00006961"/>
    </source>
</evidence>